<reference evidence="1 2" key="1">
    <citation type="journal article" date="2017" name="Genome Biol.">
        <title>New reference genome sequences of hot pepper reveal the massive evolution of plant disease-resistance genes by retroduplication.</title>
        <authorList>
            <person name="Kim S."/>
            <person name="Park J."/>
            <person name="Yeom S.I."/>
            <person name="Kim Y.M."/>
            <person name="Seo E."/>
            <person name="Kim K.T."/>
            <person name="Kim M.S."/>
            <person name="Lee J.M."/>
            <person name="Cheong K."/>
            <person name="Shin H.S."/>
            <person name="Kim S.B."/>
            <person name="Han K."/>
            <person name="Lee J."/>
            <person name="Park M."/>
            <person name="Lee H.A."/>
            <person name="Lee H.Y."/>
            <person name="Lee Y."/>
            <person name="Oh S."/>
            <person name="Lee J.H."/>
            <person name="Choi E."/>
            <person name="Choi E."/>
            <person name="Lee S.E."/>
            <person name="Jeon J."/>
            <person name="Kim H."/>
            <person name="Choi G."/>
            <person name="Song H."/>
            <person name="Lee J."/>
            <person name="Lee S.C."/>
            <person name="Kwon J.K."/>
            <person name="Lee H.Y."/>
            <person name="Koo N."/>
            <person name="Hong Y."/>
            <person name="Kim R.W."/>
            <person name="Kang W.H."/>
            <person name="Huh J.H."/>
            <person name="Kang B.C."/>
            <person name="Yang T.J."/>
            <person name="Lee Y.H."/>
            <person name="Bennetzen J.L."/>
            <person name="Choi D."/>
        </authorList>
    </citation>
    <scope>NUCLEOTIDE SEQUENCE [LARGE SCALE GENOMIC DNA]</scope>
    <source>
        <strain evidence="2">cv. PBC81</strain>
    </source>
</reference>
<keyword evidence="2" id="KW-1185">Reference proteome</keyword>
<organism evidence="1 2">
    <name type="scientific">Capsicum baccatum</name>
    <name type="common">Peruvian pepper</name>
    <dbReference type="NCBI Taxonomy" id="33114"/>
    <lineage>
        <taxon>Eukaryota</taxon>
        <taxon>Viridiplantae</taxon>
        <taxon>Streptophyta</taxon>
        <taxon>Embryophyta</taxon>
        <taxon>Tracheophyta</taxon>
        <taxon>Spermatophyta</taxon>
        <taxon>Magnoliopsida</taxon>
        <taxon>eudicotyledons</taxon>
        <taxon>Gunneridae</taxon>
        <taxon>Pentapetalae</taxon>
        <taxon>asterids</taxon>
        <taxon>lamiids</taxon>
        <taxon>Solanales</taxon>
        <taxon>Solanaceae</taxon>
        <taxon>Solanoideae</taxon>
        <taxon>Capsiceae</taxon>
        <taxon>Capsicum</taxon>
    </lineage>
</organism>
<accession>A0A2G2WKK6</accession>
<dbReference type="AlphaFoldDB" id="A0A2G2WKK6"/>
<gene>
    <name evidence="1" type="ORF">CQW23_14848</name>
</gene>
<protein>
    <submittedName>
        <fullName evidence="1">Uncharacterized protein</fullName>
    </submittedName>
</protein>
<evidence type="ECO:0000313" key="2">
    <source>
        <dbReference type="Proteomes" id="UP000224567"/>
    </source>
</evidence>
<proteinExistence type="predicted"/>
<dbReference type="EMBL" id="MLFT02000006">
    <property type="protein sequence ID" value="PHT45690.1"/>
    <property type="molecule type" value="Genomic_DNA"/>
</dbReference>
<name>A0A2G2WKK6_CAPBA</name>
<reference evidence="2" key="2">
    <citation type="journal article" date="2017" name="J. Anim. Genet.">
        <title>Multiple reference genome sequences of hot pepper reveal the massive evolution of plant disease resistance genes by retroduplication.</title>
        <authorList>
            <person name="Kim S."/>
            <person name="Park J."/>
            <person name="Yeom S.-I."/>
            <person name="Kim Y.-M."/>
            <person name="Seo E."/>
            <person name="Kim K.-T."/>
            <person name="Kim M.-S."/>
            <person name="Lee J.M."/>
            <person name="Cheong K."/>
            <person name="Shin H.-S."/>
            <person name="Kim S.-B."/>
            <person name="Han K."/>
            <person name="Lee J."/>
            <person name="Park M."/>
            <person name="Lee H.-A."/>
            <person name="Lee H.-Y."/>
            <person name="Lee Y."/>
            <person name="Oh S."/>
            <person name="Lee J.H."/>
            <person name="Choi E."/>
            <person name="Choi E."/>
            <person name="Lee S.E."/>
            <person name="Jeon J."/>
            <person name="Kim H."/>
            <person name="Choi G."/>
            <person name="Song H."/>
            <person name="Lee J."/>
            <person name="Lee S.-C."/>
            <person name="Kwon J.-K."/>
            <person name="Lee H.-Y."/>
            <person name="Koo N."/>
            <person name="Hong Y."/>
            <person name="Kim R.W."/>
            <person name="Kang W.-H."/>
            <person name="Huh J.H."/>
            <person name="Kang B.-C."/>
            <person name="Yang T.-J."/>
            <person name="Lee Y.-H."/>
            <person name="Bennetzen J.L."/>
            <person name="Choi D."/>
        </authorList>
    </citation>
    <scope>NUCLEOTIDE SEQUENCE [LARGE SCALE GENOMIC DNA]</scope>
    <source>
        <strain evidence="2">cv. PBC81</strain>
    </source>
</reference>
<sequence>MKEYSLSDSIVKALRRRNQIRHEGFVLCRIKNKVVVCSDDQEQVINNCQDEDIGGNNIRITNIFANQEQIMLGIGYVGVDDQNHGIGNQEERFCDSVNIHGDDQMMNEFHISLCPR</sequence>
<evidence type="ECO:0000313" key="1">
    <source>
        <dbReference type="EMBL" id="PHT45690.1"/>
    </source>
</evidence>
<dbReference type="Proteomes" id="UP000224567">
    <property type="component" value="Unassembled WGS sequence"/>
</dbReference>
<comment type="caution">
    <text evidence="1">The sequence shown here is derived from an EMBL/GenBank/DDBJ whole genome shotgun (WGS) entry which is preliminary data.</text>
</comment>